<proteinExistence type="predicted"/>
<dbReference type="Proteomes" id="UP000824504">
    <property type="component" value="Chromosome"/>
</dbReference>
<sequence>MTVAIGTDVFSGPVIVEIGEYEQGATAITLYAAEDGEQLMAGEFLDVITVNLANVGHLTQPGHVFVPQRYTQHANELERHGLLSPAKRSVTYGSFGQLAVERELLAR</sequence>
<gene>
    <name evidence="1" type="ORF">KDB89_12040</name>
</gene>
<keyword evidence="2" id="KW-1185">Reference proteome</keyword>
<dbReference type="RefSeq" id="WP_219081357.1">
    <property type="nucleotide sequence ID" value="NZ_CP079216.1"/>
</dbReference>
<dbReference type="EMBL" id="CP079216">
    <property type="protein sequence ID" value="QXT62466.1"/>
    <property type="molecule type" value="Genomic_DNA"/>
</dbReference>
<reference evidence="1 2" key="1">
    <citation type="submission" date="2021-07" db="EMBL/GenBank/DDBJ databases">
        <title>complete genome sequencing of Tessaracoccus sp.J1M15.</title>
        <authorList>
            <person name="Bae J.-W."/>
            <person name="Kim D.-y."/>
        </authorList>
    </citation>
    <scope>NUCLEOTIDE SEQUENCE [LARGE SCALE GENOMIC DNA]</scope>
    <source>
        <strain evidence="1 2">J1M15</strain>
    </source>
</reference>
<name>A0ABX8SGH9_9ACTN</name>
<organism evidence="1 2">
    <name type="scientific">Tessaracoccus palaemonis</name>
    <dbReference type="NCBI Taxonomy" id="2829499"/>
    <lineage>
        <taxon>Bacteria</taxon>
        <taxon>Bacillati</taxon>
        <taxon>Actinomycetota</taxon>
        <taxon>Actinomycetes</taxon>
        <taxon>Propionibacteriales</taxon>
        <taxon>Propionibacteriaceae</taxon>
        <taxon>Tessaracoccus</taxon>
    </lineage>
</organism>
<protein>
    <submittedName>
        <fullName evidence="1">Uncharacterized protein</fullName>
    </submittedName>
</protein>
<evidence type="ECO:0000313" key="2">
    <source>
        <dbReference type="Proteomes" id="UP000824504"/>
    </source>
</evidence>
<accession>A0ABX8SGH9</accession>
<evidence type="ECO:0000313" key="1">
    <source>
        <dbReference type="EMBL" id="QXT62466.1"/>
    </source>
</evidence>